<dbReference type="Pfam" id="PF13460">
    <property type="entry name" value="NAD_binding_10"/>
    <property type="match status" value="1"/>
</dbReference>
<keyword evidence="3" id="KW-1185">Reference proteome</keyword>
<evidence type="ECO:0000259" key="1">
    <source>
        <dbReference type="Pfam" id="PF13460"/>
    </source>
</evidence>
<dbReference type="RefSeq" id="WP_170039833.1">
    <property type="nucleotide sequence ID" value="NZ_JABDTL010000002.1"/>
</dbReference>
<reference evidence="2 3" key="1">
    <citation type="submission" date="2020-08" db="EMBL/GenBank/DDBJ databases">
        <title>Genomic Encyclopedia of Type Strains, Phase IV (KMG-IV): sequencing the most valuable type-strain genomes for metagenomic binning, comparative biology and taxonomic classification.</title>
        <authorList>
            <person name="Goeker M."/>
        </authorList>
    </citation>
    <scope>NUCLEOTIDE SEQUENCE [LARGE SCALE GENOMIC DNA]</scope>
    <source>
        <strain evidence="2 3">DSM 29007</strain>
    </source>
</reference>
<accession>A0A841GW08</accession>
<dbReference type="AlphaFoldDB" id="A0A841GW08"/>
<feature type="domain" description="NAD(P)-binding" evidence="1">
    <location>
        <begin position="7"/>
        <end position="81"/>
    </location>
</feature>
<evidence type="ECO:0000313" key="3">
    <source>
        <dbReference type="Proteomes" id="UP000582837"/>
    </source>
</evidence>
<name>A0A841GW08_9BACT</name>
<evidence type="ECO:0000313" key="2">
    <source>
        <dbReference type="EMBL" id="MBB6070088.1"/>
    </source>
</evidence>
<dbReference type="PANTHER" id="PTHR14097:SF8">
    <property type="entry name" value="NAD(P)-BINDING DOMAIN-CONTAINING PROTEIN"/>
    <property type="match status" value="1"/>
</dbReference>
<dbReference type="Gene3D" id="3.40.50.720">
    <property type="entry name" value="NAD(P)-binding Rossmann-like Domain"/>
    <property type="match status" value="1"/>
</dbReference>
<dbReference type="PANTHER" id="PTHR14097">
    <property type="entry name" value="OXIDOREDUCTASE HTATIP2"/>
    <property type="match status" value="1"/>
</dbReference>
<dbReference type="EMBL" id="JACHIA010000003">
    <property type="protein sequence ID" value="MBB6070088.1"/>
    <property type="molecule type" value="Genomic_DNA"/>
</dbReference>
<dbReference type="SUPFAM" id="SSF51735">
    <property type="entry name" value="NAD(P)-binding Rossmann-fold domains"/>
    <property type="match status" value="1"/>
</dbReference>
<dbReference type="Proteomes" id="UP000582837">
    <property type="component" value="Unassembled WGS sequence"/>
</dbReference>
<proteinExistence type="predicted"/>
<gene>
    <name evidence="2" type="ORF">HNQ61_001705</name>
</gene>
<comment type="caution">
    <text evidence="2">The sequence shown here is derived from an EMBL/GenBank/DDBJ whole genome shotgun (WGS) entry which is preliminary data.</text>
</comment>
<protein>
    <submittedName>
        <fullName evidence="2">Uncharacterized protein YbjT (DUF2867 family)</fullName>
    </submittedName>
</protein>
<dbReference type="InterPro" id="IPR016040">
    <property type="entry name" value="NAD(P)-bd_dom"/>
</dbReference>
<sequence length="223" mass="24022">MKVLVFGATGAAGGSVVRACASSPAVSEVRAVARRPLAFAHAKLRVVIHGDFLDYAAIEDAFAGVDACFWCLGISATQVPGEAEYRTITHDFALAAARMLRRHSPDAAFHYISGQGAALDSRMMWARVKAQTEQDLMDEFGAVCWRPAFIDGEDSPNAPRYLQALRPAFRLLRPFAGLYVAGQDLGLAMIQATAEGQRARVIANPEIRSMARRARESGGVRAG</sequence>
<organism evidence="2 3">
    <name type="scientific">Longimicrobium terrae</name>
    <dbReference type="NCBI Taxonomy" id="1639882"/>
    <lineage>
        <taxon>Bacteria</taxon>
        <taxon>Pseudomonadati</taxon>
        <taxon>Gemmatimonadota</taxon>
        <taxon>Longimicrobiia</taxon>
        <taxon>Longimicrobiales</taxon>
        <taxon>Longimicrobiaceae</taxon>
        <taxon>Longimicrobium</taxon>
    </lineage>
</organism>
<dbReference type="InterPro" id="IPR036291">
    <property type="entry name" value="NAD(P)-bd_dom_sf"/>
</dbReference>